<evidence type="ECO:0000313" key="2">
    <source>
        <dbReference type="EMBL" id="HIZ02610.1"/>
    </source>
</evidence>
<evidence type="ECO:0000256" key="1">
    <source>
        <dbReference type="SAM" id="MobiDB-lite"/>
    </source>
</evidence>
<dbReference type="EMBL" id="DXCK01000133">
    <property type="protein sequence ID" value="HIZ02610.1"/>
    <property type="molecule type" value="Genomic_DNA"/>
</dbReference>
<comment type="caution">
    <text evidence="2">The sequence shown here is derived from an EMBL/GenBank/DDBJ whole genome shotgun (WGS) entry which is preliminary data.</text>
</comment>
<reference evidence="2" key="1">
    <citation type="journal article" date="2021" name="PeerJ">
        <title>Extensive microbial diversity within the chicken gut microbiome revealed by metagenomics and culture.</title>
        <authorList>
            <person name="Gilroy R."/>
            <person name="Ravi A."/>
            <person name="Getino M."/>
            <person name="Pursley I."/>
            <person name="Horton D.L."/>
            <person name="Alikhan N.F."/>
            <person name="Baker D."/>
            <person name="Gharbi K."/>
            <person name="Hall N."/>
            <person name="Watson M."/>
            <person name="Adriaenssens E.M."/>
            <person name="Foster-Nyarko E."/>
            <person name="Jarju S."/>
            <person name="Secka A."/>
            <person name="Antonio M."/>
            <person name="Oren A."/>
            <person name="Chaudhuri R.R."/>
            <person name="La Ragione R."/>
            <person name="Hildebrand F."/>
            <person name="Pallen M.J."/>
        </authorList>
    </citation>
    <scope>NUCLEOTIDE SEQUENCE</scope>
    <source>
        <strain evidence="2">ChiHjej12B11-24981</strain>
    </source>
</reference>
<sequence>MTTLELEARKASLAREVLNLDSLELVKKAADYLHRLTQGYAPASEDYPATAREEAAPYTREEIDAWIDEAEAEEDAGRESIPHKQVMNNIRQHIAHS</sequence>
<evidence type="ECO:0000313" key="3">
    <source>
        <dbReference type="Proteomes" id="UP000824023"/>
    </source>
</evidence>
<name>A0A9D2A9T3_9BACE</name>
<dbReference type="Proteomes" id="UP000824023">
    <property type="component" value="Unassembled WGS sequence"/>
</dbReference>
<proteinExistence type="predicted"/>
<organism evidence="2 3">
    <name type="scientific">Candidatus Bacteroides merdipullorum</name>
    <dbReference type="NCBI Taxonomy" id="2838474"/>
    <lineage>
        <taxon>Bacteria</taxon>
        <taxon>Pseudomonadati</taxon>
        <taxon>Bacteroidota</taxon>
        <taxon>Bacteroidia</taxon>
        <taxon>Bacteroidales</taxon>
        <taxon>Bacteroidaceae</taxon>
        <taxon>Bacteroides</taxon>
    </lineage>
</organism>
<accession>A0A9D2A9T3</accession>
<reference evidence="2" key="2">
    <citation type="submission" date="2021-04" db="EMBL/GenBank/DDBJ databases">
        <authorList>
            <person name="Gilroy R."/>
        </authorList>
    </citation>
    <scope>NUCLEOTIDE SEQUENCE</scope>
    <source>
        <strain evidence="2">ChiHjej12B11-24981</strain>
    </source>
</reference>
<gene>
    <name evidence="2" type="ORF">H9819_10255</name>
</gene>
<protein>
    <submittedName>
        <fullName evidence="2">Uncharacterized protein</fullName>
    </submittedName>
</protein>
<feature type="region of interest" description="Disordered" evidence="1">
    <location>
        <begin position="72"/>
        <end position="97"/>
    </location>
</feature>
<dbReference type="AlphaFoldDB" id="A0A9D2A9T3"/>